<sequence length="266" mass="30462">MNRSVTTWLYRISHAAIEKPSYLFGTMHIVCADRYQWPASMPDLLPSIETLYLETDISPDALYQSHFNLFDMRSDETVIMDENELEKLRTFNRYHWGYGDDELLSIHPFVLLAQLQINVFDCPTMALDQQLMYQAVSAGIRVKGLESFEEHIGTIGKVPTNEYWRQLLYCITHYKEVKNGMNALIDAYHSGDAEGIKQLFDEWAWILLPSAAERAFITDRNAHWIPVMEDAMRTGSMLFAVGAGHLLGEGGVLSLLEQKGYNVQMI</sequence>
<dbReference type="InterPro" id="IPR047111">
    <property type="entry name" value="YbaP-like"/>
</dbReference>
<proteinExistence type="predicted"/>
<evidence type="ECO:0000313" key="1">
    <source>
        <dbReference type="EMBL" id="GCD76526.1"/>
    </source>
</evidence>
<gene>
    <name evidence="1" type="ORF">JCM31826_00080</name>
</gene>
<dbReference type="RefSeq" id="WP_124396608.1">
    <property type="nucleotide sequence ID" value="NZ_BHZE01000001.1"/>
</dbReference>
<protein>
    <recommendedName>
        <fullName evidence="3">TraB/GumN family protein</fullName>
    </recommendedName>
</protein>
<dbReference type="Pfam" id="PF01963">
    <property type="entry name" value="TraB_PrgY_gumN"/>
    <property type="match status" value="1"/>
</dbReference>
<dbReference type="PANTHER" id="PTHR40590:SF1">
    <property type="entry name" value="CYTOPLASMIC PROTEIN"/>
    <property type="match status" value="1"/>
</dbReference>
<keyword evidence="2" id="KW-1185">Reference proteome</keyword>
<accession>A0A401XHP0</accession>
<comment type="caution">
    <text evidence="1">The sequence shown here is derived from an EMBL/GenBank/DDBJ whole genome shotgun (WGS) entry which is preliminary data.</text>
</comment>
<dbReference type="InterPro" id="IPR002816">
    <property type="entry name" value="TraB/PrgY/GumN_fam"/>
</dbReference>
<evidence type="ECO:0000313" key="2">
    <source>
        <dbReference type="Proteomes" id="UP000286715"/>
    </source>
</evidence>
<dbReference type="OrthoDB" id="9798714at2"/>
<dbReference type="Proteomes" id="UP000286715">
    <property type="component" value="Unassembled WGS sequence"/>
</dbReference>
<evidence type="ECO:0008006" key="3">
    <source>
        <dbReference type="Google" id="ProtNLM"/>
    </source>
</evidence>
<dbReference type="AlphaFoldDB" id="A0A401XHP0"/>
<reference evidence="1 2" key="1">
    <citation type="submission" date="2018-11" db="EMBL/GenBank/DDBJ databases">
        <title>Schleiferia aggregans sp. nov., a moderately thermophilic heterotrophic bacterium isolated from microbial mats at a terrestrial hot spring.</title>
        <authorList>
            <person name="Iino T."/>
            <person name="Ohkuma M."/>
            <person name="Haruta S."/>
        </authorList>
    </citation>
    <scope>NUCLEOTIDE SEQUENCE [LARGE SCALE GENOMIC DNA]</scope>
    <source>
        <strain evidence="1 2">LA</strain>
    </source>
</reference>
<dbReference type="PANTHER" id="PTHR40590">
    <property type="entry name" value="CYTOPLASMIC PROTEIN-RELATED"/>
    <property type="match status" value="1"/>
</dbReference>
<name>A0A401XHP0_9FLAO</name>
<dbReference type="CDD" id="cd14789">
    <property type="entry name" value="Tiki"/>
    <property type="match status" value="1"/>
</dbReference>
<organism evidence="1 2">
    <name type="scientific">Thermaurantimonas aggregans</name>
    <dbReference type="NCBI Taxonomy" id="2173829"/>
    <lineage>
        <taxon>Bacteria</taxon>
        <taxon>Pseudomonadati</taxon>
        <taxon>Bacteroidota</taxon>
        <taxon>Flavobacteriia</taxon>
        <taxon>Flavobacteriales</taxon>
        <taxon>Schleiferiaceae</taxon>
        <taxon>Thermaurantimonas</taxon>
    </lineage>
</organism>
<dbReference type="EMBL" id="BHZE01000001">
    <property type="protein sequence ID" value="GCD76526.1"/>
    <property type="molecule type" value="Genomic_DNA"/>
</dbReference>